<dbReference type="AlphaFoldDB" id="A0A1I7Y9G1"/>
<dbReference type="PANTHER" id="PTHR43201:SF5">
    <property type="entry name" value="MEDIUM-CHAIN ACYL-COA LIGASE ACSF2, MITOCHONDRIAL"/>
    <property type="match status" value="1"/>
</dbReference>
<dbReference type="Pfam" id="PF13193">
    <property type="entry name" value="AMP-binding_C"/>
    <property type="match status" value="1"/>
</dbReference>
<dbReference type="Gene3D" id="3.30.300.30">
    <property type="match status" value="1"/>
</dbReference>
<evidence type="ECO:0000259" key="9">
    <source>
        <dbReference type="Pfam" id="PF13193"/>
    </source>
</evidence>
<evidence type="ECO:0000313" key="10">
    <source>
        <dbReference type="Proteomes" id="UP000095287"/>
    </source>
</evidence>
<proteinExistence type="inferred from homology"/>
<dbReference type="InterPro" id="IPR020845">
    <property type="entry name" value="AMP-binding_CS"/>
</dbReference>
<dbReference type="InterPro" id="IPR000873">
    <property type="entry name" value="AMP-dep_synth/lig_dom"/>
</dbReference>
<dbReference type="FunFam" id="3.30.300.30:FF:000008">
    <property type="entry name" value="2,3-dihydroxybenzoate-AMP ligase"/>
    <property type="match status" value="1"/>
</dbReference>
<dbReference type="Proteomes" id="UP000095287">
    <property type="component" value="Unplaced"/>
</dbReference>
<dbReference type="PANTHER" id="PTHR43201">
    <property type="entry name" value="ACYL-COA SYNTHETASE"/>
    <property type="match status" value="1"/>
</dbReference>
<dbReference type="SUPFAM" id="SSF56801">
    <property type="entry name" value="Acetyl-CoA synthetase-like"/>
    <property type="match status" value="2"/>
</dbReference>
<comment type="function">
    <text evidence="3">Acyl-CoA synthases catalyze the initial reaction in fatty acid metabolism, by forming a thioester with CoA. Has some preference toward medium-chain substrates. Plays a role in adipocyte differentiation.</text>
</comment>
<comment type="catalytic activity">
    <reaction evidence="6">
        <text>octanoate + ATP + CoA = octanoyl-CoA + AMP + diphosphate</text>
        <dbReference type="Rhea" id="RHEA:33631"/>
        <dbReference type="ChEBI" id="CHEBI:25646"/>
        <dbReference type="ChEBI" id="CHEBI:30616"/>
        <dbReference type="ChEBI" id="CHEBI:33019"/>
        <dbReference type="ChEBI" id="CHEBI:57287"/>
        <dbReference type="ChEBI" id="CHEBI:57386"/>
        <dbReference type="ChEBI" id="CHEBI:456215"/>
    </reaction>
</comment>
<feature type="domain" description="AMP-dependent synthetase/ligase" evidence="8">
    <location>
        <begin position="20"/>
        <end position="229"/>
    </location>
</feature>
<comment type="similarity">
    <text evidence="1">Belongs to the ATP-dependent AMP-binding enzyme family.</text>
</comment>
<dbReference type="GO" id="GO:0031956">
    <property type="term" value="F:medium-chain fatty acid-CoA ligase activity"/>
    <property type="evidence" value="ECO:0007669"/>
    <property type="project" value="UniProtKB-EC"/>
</dbReference>
<dbReference type="Gene3D" id="3.40.50.980">
    <property type="match status" value="4"/>
</dbReference>
<evidence type="ECO:0000256" key="1">
    <source>
        <dbReference type="ARBA" id="ARBA00006432"/>
    </source>
</evidence>
<name>A0A1I7Y9G1_9BILA</name>
<dbReference type="Pfam" id="PF00501">
    <property type="entry name" value="AMP-binding"/>
    <property type="match status" value="2"/>
</dbReference>
<evidence type="ECO:0000313" key="11">
    <source>
        <dbReference type="WBParaSite" id="L893_g14022.t2"/>
    </source>
</evidence>
<evidence type="ECO:0000256" key="4">
    <source>
        <dbReference type="ARBA" id="ARBA00039009"/>
    </source>
</evidence>
<dbReference type="EC" id="6.2.1.2" evidence="4"/>
<dbReference type="InterPro" id="IPR045851">
    <property type="entry name" value="AMP-bd_C_sf"/>
</dbReference>
<keyword evidence="2" id="KW-0436">Ligase</keyword>
<feature type="domain" description="AMP-dependent synthetase/ligase" evidence="8">
    <location>
        <begin position="275"/>
        <end position="441"/>
    </location>
</feature>
<evidence type="ECO:0000256" key="3">
    <source>
        <dbReference type="ARBA" id="ARBA00037247"/>
    </source>
</evidence>
<evidence type="ECO:0000256" key="5">
    <source>
        <dbReference type="ARBA" id="ARBA00039638"/>
    </source>
</evidence>
<keyword evidence="10" id="KW-1185">Reference proteome</keyword>
<evidence type="ECO:0000256" key="2">
    <source>
        <dbReference type="ARBA" id="ARBA00022598"/>
    </source>
</evidence>
<dbReference type="GO" id="GO:0006631">
    <property type="term" value="P:fatty acid metabolic process"/>
    <property type="evidence" value="ECO:0007669"/>
    <property type="project" value="TreeGrafter"/>
</dbReference>
<dbReference type="PROSITE" id="PS00455">
    <property type="entry name" value="AMP_BINDING"/>
    <property type="match status" value="1"/>
</dbReference>
<sequence length="618" mass="68742">MASPTPLLSVTVGEMLLRSTEEVPNQELFVFRHQDIRKTFCEVLQDSRNLAKGLLKLGLRPGDRVGMWGPNYYEWVTTQFATALAGMILVNVNPMYQTEELEYALRQVGVKALITPAEYRNSNYYRALSEVVPQLAREKEGIGLVHDNMLPQLKHLIIFGNEGRQFRGAWNFTDIVASGGKDEEELLEDLSRKISFDQPVNIQYTSGTTGFPKAATLSHHNVVNNAFFVGKRTGFDKKRSLELHGHSSFWWERRGGATGGPLPEDFLRPARQHTGTTGFPKAATLSHHNVVNNAFFVGKRTGFDKKRHVICIPNPLYHCFGCVMGTLAAVVHKATCVFPSPAFNAEKAIEAIEQEKCTVLYGTPTMHIDILGHPRRKDSDVSSLHVGYISGAPCPKSLCESLVTEMNLHDLVVLYGSTELSPVATCSFFEDPPFERIKNVGYGPLGGYGSRRLGLRGSQGAAGSAQDSERSHEAITPERWYNTGDTAVMNENGSINIVGRLKDMVIRGGENIYPAEVEQFLFKHHAVADVHIVGVPDERFGEELCAWVRLKDGHDAVTAEAIKEFCRGKIAACKIPRYVLFKKEHEFPLTATGKVRKAELRELSKKELGLQQIQSSFN</sequence>
<comment type="catalytic activity">
    <reaction evidence="7">
        <text>a medium-chain fatty acid + ATP + CoA = a medium-chain fatty acyl-CoA + AMP + diphosphate</text>
        <dbReference type="Rhea" id="RHEA:48340"/>
        <dbReference type="ChEBI" id="CHEBI:30616"/>
        <dbReference type="ChEBI" id="CHEBI:33019"/>
        <dbReference type="ChEBI" id="CHEBI:57287"/>
        <dbReference type="ChEBI" id="CHEBI:59558"/>
        <dbReference type="ChEBI" id="CHEBI:90546"/>
        <dbReference type="ChEBI" id="CHEBI:456215"/>
        <dbReference type="EC" id="6.2.1.2"/>
    </reaction>
</comment>
<dbReference type="WBParaSite" id="L893_g14022.t2">
    <property type="protein sequence ID" value="L893_g14022.t2"/>
    <property type="gene ID" value="L893_g14022"/>
</dbReference>
<evidence type="ECO:0000256" key="6">
    <source>
        <dbReference type="ARBA" id="ARBA00047319"/>
    </source>
</evidence>
<organism evidence="10 11">
    <name type="scientific">Steinernema glaseri</name>
    <dbReference type="NCBI Taxonomy" id="37863"/>
    <lineage>
        <taxon>Eukaryota</taxon>
        <taxon>Metazoa</taxon>
        <taxon>Ecdysozoa</taxon>
        <taxon>Nematoda</taxon>
        <taxon>Chromadorea</taxon>
        <taxon>Rhabditida</taxon>
        <taxon>Tylenchina</taxon>
        <taxon>Panagrolaimomorpha</taxon>
        <taxon>Strongyloidoidea</taxon>
        <taxon>Steinernematidae</taxon>
        <taxon>Steinernema</taxon>
    </lineage>
</organism>
<reference evidence="11" key="1">
    <citation type="submission" date="2016-11" db="UniProtKB">
        <authorList>
            <consortium name="WormBaseParasite"/>
        </authorList>
    </citation>
    <scope>IDENTIFICATION</scope>
</reference>
<protein>
    <recommendedName>
        <fullName evidence="5">Medium-chain acyl-CoA ligase ACSF2, mitochondrial</fullName>
        <ecNumber evidence="4">6.2.1.2</ecNumber>
    </recommendedName>
</protein>
<feature type="domain" description="AMP-binding enzyme C-terminal" evidence="9">
    <location>
        <begin position="516"/>
        <end position="594"/>
    </location>
</feature>
<accession>A0A1I7Y9G1</accession>
<dbReference type="Gene3D" id="2.30.38.10">
    <property type="entry name" value="Luciferase, Domain 3"/>
    <property type="match status" value="2"/>
</dbReference>
<evidence type="ECO:0000256" key="7">
    <source>
        <dbReference type="ARBA" id="ARBA00048277"/>
    </source>
</evidence>
<dbReference type="InterPro" id="IPR025110">
    <property type="entry name" value="AMP-bd_C"/>
</dbReference>
<evidence type="ECO:0000259" key="8">
    <source>
        <dbReference type="Pfam" id="PF00501"/>
    </source>
</evidence>